<dbReference type="RefSeq" id="WP_012931966.1">
    <property type="nucleotide sequence ID" value="NC_013739.1"/>
</dbReference>
<dbReference type="GO" id="GO:0030020">
    <property type="term" value="F:extracellular matrix structural constituent conferring tensile strength"/>
    <property type="evidence" value="ECO:0007669"/>
    <property type="project" value="TreeGrafter"/>
</dbReference>
<dbReference type="STRING" id="469383.Cwoe_0478"/>
<dbReference type="GO" id="GO:0031012">
    <property type="term" value="C:extracellular matrix"/>
    <property type="evidence" value="ECO:0007669"/>
    <property type="project" value="TreeGrafter"/>
</dbReference>
<feature type="compositionally biased region" description="Low complexity" evidence="1">
    <location>
        <begin position="75"/>
        <end position="94"/>
    </location>
</feature>
<protein>
    <submittedName>
        <fullName evidence="2">Collagen triple helix repeat protein</fullName>
    </submittedName>
</protein>
<dbReference type="HOGENOM" id="CLU_989404_0_0_11"/>
<dbReference type="InterPro" id="IPR050149">
    <property type="entry name" value="Collagen_superfamily"/>
</dbReference>
<sequence precursor="true">MRRSLRRPSPALLVAFAALFVALGGTGYAAIKIDGRDIVNRSVTGAKLADGTVPARKLSAAARRTLRGTGGATGARGTTGATGSRGETGAAGARGETGGRGETGERGATGERGPAGGDGIAGPAGPTGAVGATGPGAMLASGRVRSVARDGPGASSFYGAPLGISTAAAADNALRTLSPAVATTASDLAVVLTYTPCADAQGPAGCGFPGTATITLRVDGADTALSCEITTPGLRCDSGATTIAVPPSSQLSIGVRGNLQGVPGNALYDRDALVAFRAVPN</sequence>
<accession>D3F843</accession>
<reference evidence="3" key="2">
    <citation type="submission" date="2010-01" db="EMBL/GenBank/DDBJ databases">
        <title>The complete genome of Conexibacter woesei DSM 14684.</title>
        <authorList>
            <consortium name="US DOE Joint Genome Institute (JGI-PGF)"/>
            <person name="Lucas S."/>
            <person name="Copeland A."/>
            <person name="Lapidus A."/>
            <person name="Glavina del Rio T."/>
            <person name="Dalin E."/>
            <person name="Tice H."/>
            <person name="Bruce D."/>
            <person name="Goodwin L."/>
            <person name="Pitluck S."/>
            <person name="Kyrpides N."/>
            <person name="Mavromatis K."/>
            <person name="Ivanova N."/>
            <person name="Mikhailova N."/>
            <person name="Chertkov O."/>
            <person name="Brettin T."/>
            <person name="Detter J.C."/>
            <person name="Han C."/>
            <person name="Larimer F."/>
            <person name="Land M."/>
            <person name="Hauser L."/>
            <person name="Markowitz V."/>
            <person name="Cheng J.-F."/>
            <person name="Hugenholtz P."/>
            <person name="Woyke T."/>
            <person name="Wu D."/>
            <person name="Pukall R."/>
            <person name="Steenblock K."/>
            <person name="Schneider S."/>
            <person name="Klenk H.-P."/>
            <person name="Eisen J.A."/>
        </authorList>
    </citation>
    <scope>NUCLEOTIDE SEQUENCE [LARGE SCALE GENOMIC DNA]</scope>
    <source>
        <strain evidence="3">DSM 14684 / CIP 108061 / JCM 11494 / NBRC 100937 / ID131577</strain>
    </source>
</reference>
<dbReference type="PANTHER" id="PTHR24023:SF1105">
    <property type="entry name" value="FIBRILLAR COLLAGEN NC1 DOMAIN-CONTAINING PROTEIN"/>
    <property type="match status" value="1"/>
</dbReference>
<dbReference type="Proteomes" id="UP000008229">
    <property type="component" value="Chromosome"/>
</dbReference>
<name>D3F843_CONWI</name>
<dbReference type="EMBL" id="CP001854">
    <property type="protein sequence ID" value="ADB48913.1"/>
    <property type="molecule type" value="Genomic_DNA"/>
</dbReference>
<feature type="compositionally biased region" description="Gly residues" evidence="1">
    <location>
        <begin position="113"/>
        <end position="122"/>
    </location>
</feature>
<dbReference type="PANTHER" id="PTHR24023">
    <property type="entry name" value="COLLAGEN ALPHA"/>
    <property type="match status" value="1"/>
</dbReference>
<evidence type="ECO:0000313" key="2">
    <source>
        <dbReference type="EMBL" id="ADB48913.1"/>
    </source>
</evidence>
<dbReference type="AlphaFoldDB" id="D3F843"/>
<evidence type="ECO:0000313" key="3">
    <source>
        <dbReference type="Proteomes" id="UP000008229"/>
    </source>
</evidence>
<dbReference type="KEGG" id="cwo:Cwoe_0478"/>
<feature type="compositionally biased region" description="Basic and acidic residues" evidence="1">
    <location>
        <begin position="97"/>
        <end position="109"/>
    </location>
</feature>
<feature type="region of interest" description="Disordered" evidence="1">
    <location>
        <begin position="64"/>
        <end position="134"/>
    </location>
</feature>
<dbReference type="eggNOG" id="COG5164">
    <property type="taxonomic scope" value="Bacteria"/>
</dbReference>
<dbReference type="GO" id="GO:0030198">
    <property type="term" value="P:extracellular matrix organization"/>
    <property type="evidence" value="ECO:0007669"/>
    <property type="project" value="TreeGrafter"/>
</dbReference>
<gene>
    <name evidence="2" type="ordered locus">Cwoe_0478</name>
</gene>
<organism evidence="2 3">
    <name type="scientific">Conexibacter woesei (strain DSM 14684 / CCUG 47730 / CIP 108061 / JCM 11494 / NBRC 100937 / ID131577)</name>
    <dbReference type="NCBI Taxonomy" id="469383"/>
    <lineage>
        <taxon>Bacteria</taxon>
        <taxon>Bacillati</taxon>
        <taxon>Actinomycetota</taxon>
        <taxon>Thermoleophilia</taxon>
        <taxon>Solirubrobacterales</taxon>
        <taxon>Conexibacteraceae</taxon>
        <taxon>Conexibacter</taxon>
    </lineage>
</organism>
<evidence type="ECO:0000256" key="1">
    <source>
        <dbReference type="SAM" id="MobiDB-lite"/>
    </source>
</evidence>
<keyword evidence="2" id="KW-0176">Collagen</keyword>
<dbReference type="GO" id="GO:0005615">
    <property type="term" value="C:extracellular space"/>
    <property type="evidence" value="ECO:0007669"/>
    <property type="project" value="TreeGrafter"/>
</dbReference>
<feature type="compositionally biased region" description="Low complexity" evidence="1">
    <location>
        <begin position="123"/>
        <end position="134"/>
    </location>
</feature>
<reference evidence="2 3" key="1">
    <citation type="journal article" date="2010" name="Stand. Genomic Sci.">
        <title>Complete genome sequence of Conexibacter woesei type strain (ID131577).</title>
        <authorList>
            <person name="Pukall R."/>
            <person name="Lapidus A."/>
            <person name="Glavina Del Rio T."/>
            <person name="Copeland A."/>
            <person name="Tice H."/>
            <person name="Cheng J.-F."/>
            <person name="Lucas S."/>
            <person name="Chen F."/>
            <person name="Nolan M."/>
            <person name="Bruce D."/>
            <person name="Goodwin L."/>
            <person name="Pitluck S."/>
            <person name="Mavromatis K."/>
            <person name="Ivanova N."/>
            <person name="Ovchinnikova G."/>
            <person name="Pati A."/>
            <person name="Chen A."/>
            <person name="Palaniappan K."/>
            <person name="Land M."/>
            <person name="Hauser L."/>
            <person name="Chang Y.-J."/>
            <person name="Jeffries C.D."/>
            <person name="Chain P."/>
            <person name="Meincke L."/>
            <person name="Sims D."/>
            <person name="Brettin T."/>
            <person name="Detter J.C."/>
            <person name="Rohde M."/>
            <person name="Goeker M."/>
            <person name="Bristow J."/>
            <person name="Eisen J.A."/>
            <person name="Markowitz V."/>
            <person name="Kyrpides N.C."/>
            <person name="Klenk H.-P."/>
            <person name="Hugenholtz P."/>
        </authorList>
    </citation>
    <scope>NUCLEOTIDE SEQUENCE [LARGE SCALE GENOMIC DNA]</scope>
    <source>
        <strain evidence="3">DSM 14684 / CIP 108061 / JCM 11494 / NBRC 100937 / ID131577</strain>
    </source>
</reference>
<keyword evidence="3" id="KW-1185">Reference proteome</keyword>
<proteinExistence type="predicted"/>